<comment type="caution">
    <text evidence="8">The sequence shown here is derived from an EMBL/GenBank/DDBJ whole genome shotgun (WGS) entry which is preliminary data.</text>
</comment>
<comment type="catalytic activity">
    <reaction evidence="5">
        <text>L-glutaminyl-[peptide chain release factor] + S-adenosyl-L-methionine = N(5)-methyl-L-glutaminyl-[peptide chain release factor] + S-adenosyl-L-homocysteine + H(+)</text>
        <dbReference type="Rhea" id="RHEA:42896"/>
        <dbReference type="Rhea" id="RHEA-COMP:10271"/>
        <dbReference type="Rhea" id="RHEA-COMP:10272"/>
        <dbReference type="ChEBI" id="CHEBI:15378"/>
        <dbReference type="ChEBI" id="CHEBI:30011"/>
        <dbReference type="ChEBI" id="CHEBI:57856"/>
        <dbReference type="ChEBI" id="CHEBI:59789"/>
        <dbReference type="ChEBI" id="CHEBI:61891"/>
        <dbReference type="EC" id="2.1.1.297"/>
    </reaction>
</comment>
<protein>
    <recommendedName>
        <fullName evidence="1">peptide chain release factor N(5)-glutamine methyltransferase</fullName>
        <ecNumber evidence="1">2.1.1.297</ecNumber>
    </recommendedName>
</protein>
<dbReference type="Gene3D" id="3.40.50.150">
    <property type="entry name" value="Vaccinia Virus protein VP39"/>
    <property type="match status" value="1"/>
</dbReference>
<sequence>MVHPPRRITVLEVLRLSTGYLEEKGIESPRLTAEILLAHLLDCQRIDIYLWFDRPMEEHELATMRRYLRCRTDGIPVDYIIRKAEFYGLSLLVDPRVMIPRPETEVLVEKVLGLVEECTDGPNGREGFLFLDLGTGSGAISLAILNQLPGSHAVATDISLGALRVACANALALELSYRFRPILGDLYQPIRGHGRFDLIVSNPPYVSDGEIDSLP</sequence>
<keyword evidence="3" id="KW-0808">Transferase</keyword>
<feature type="domain" description="Methyltransferase small" evidence="6">
    <location>
        <begin position="130"/>
        <end position="210"/>
    </location>
</feature>
<dbReference type="Pfam" id="PF05175">
    <property type="entry name" value="MTS"/>
    <property type="match status" value="1"/>
</dbReference>
<organism evidence="8 9">
    <name type="scientific">Candidatus Glassbacteria bacterium RBG_16_58_8</name>
    <dbReference type="NCBI Taxonomy" id="1817866"/>
    <lineage>
        <taxon>Bacteria</taxon>
        <taxon>Candidatus Glassiibacteriota</taxon>
    </lineage>
</organism>
<evidence type="ECO:0000256" key="3">
    <source>
        <dbReference type="ARBA" id="ARBA00022679"/>
    </source>
</evidence>
<proteinExistence type="predicted"/>
<dbReference type="InterPro" id="IPR002052">
    <property type="entry name" value="DNA_methylase_N6_adenine_CS"/>
</dbReference>
<evidence type="ECO:0000256" key="5">
    <source>
        <dbReference type="ARBA" id="ARBA00048391"/>
    </source>
</evidence>
<dbReference type="EMBL" id="MFIW01000106">
    <property type="protein sequence ID" value="OGF96863.1"/>
    <property type="molecule type" value="Genomic_DNA"/>
</dbReference>
<feature type="non-terminal residue" evidence="8">
    <location>
        <position position="215"/>
    </location>
</feature>
<dbReference type="GO" id="GO:0003676">
    <property type="term" value="F:nucleic acid binding"/>
    <property type="evidence" value="ECO:0007669"/>
    <property type="project" value="InterPro"/>
</dbReference>
<evidence type="ECO:0000256" key="2">
    <source>
        <dbReference type="ARBA" id="ARBA00022603"/>
    </source>
</evidence>
<dbReference type="Pfam" id="PF17827">
    <property type="entry name" value="PrmC_N"/>
    <property type="match status" value="1"/>
</dbReference>
<dbReference type="GO" id="GO:0102559">
    <property type="term" value="F:peptide chain release factor N(5)-glutamine methyltransferase activity"/>
    <property type="evidence" value="ECO:0007669"/>
    <property type="project" value="UniProtKB-EC"/>
</dbReference>
<evidence type="ECO:0000259" key="7">
    <source>
        <dbReference type="Pfam" id="PF17827"/>
    </source>
</evidence>
<dbReference type="CDD" id="cd02440">
    <property type="entry name" value="AdoMet_MTases"/>
    <property type="match status" value="1"/>
</dbReference>
<dbReference type="SUPFAM" id="SSF53335">
    <property type="entry name" value="S-adenosyl-L-methionine-dependent methyltransferases"/>
    <property type="match status" value="1"/>
</dbReference>
<accession>A0A1F5Y9M8</accession>
<keyword evidence="4" id="KW-0949">S-adenosyl-L-methionine</keyword>
<dbReference type="PANTHER" id="PTHR18895">
    <property type="entry name" value="HEMK METHYLTRANSFERASE"/>
    <property type="match status" value="1"/>
</dbReference>
<evidence type="ECO:0000256" key="1">
    <source>
        <dbReference type="ARBA" id="ARBA00012771"/>
    </source>
</evidence>
<dbReference type="PROSITE" id="PS00092">
    <property type="entry name" value="N6_MTASE"/>
    <property type="match status" value="1"/>
</dbReference>
<evidence type="ECO:0000313" key="8">
    <source>
        <dbReference type="EMBL" id="OGF96863.1"/>
    </source>
</evidence>
<dbReference type="InterPro" id="IPR007848">
    <property type="entry name" value="Small_mtfrase_dom"/>
</dbReference>
<feature type="domain" description="Release factor glutamine methyltransferase N-terminal" evidence="7">
    <location>
        <begin position="12"/>
        <end position="81"/>
    </location>
</feature>
<gene>
    <name evidence="8" type="ORF">A2Z06_02525</name>
</gene>
<evidence type="ECO:0000256" key="4">
    <source>
        <dbReference type="ARBA" id="ARBA00022691"/>
    </source>
</evidence>
<name>A0A1F5Y9M8_9BACT</name>
<keyword evidence="2" id="KW-0489">Methyltransferase</keyword>
<dbReference type="InterPro" id="IPR040758">
    <property type="entry name" value="PrmC_N"/>
</dbReference>
<dbReference type="Gene3D" id="1.10.8.10">
    <property type="entry name" value="DNA helicase RuvA subunit, C-terminal domain"/>
    <property type="match status" value="1"/>
</dbReference>
<reference evidence="8 9" key="1">
    <citation type="journal article" date="2016" name="Nat. Commun.">
        <title>Thousands of microbial genomes shed light on interconnected biogeochemical processes in an aquifer system.</title>
        <authorList>
            <person name="Anantharaman K."/>
            <person name="Brown C.T."/>
            <person name="Hug L.A."/>
            <person name="Sharon I."/>
            <person name="Castelle C.J."/>
            <person name="Probst A.J."/>
            <person name="Thomas B.C."/>
            <person name="Singh A."/>
            <person name="Wilkins M.J."/>
            <person name="Karaoz U."/>
            <person name="Brodie E.L."/>
            <person name="Williams K.H."/>
            <person name="Hubbard S.S."/>
            <person name="Banfield J.F."/>
        </authorList>
    </citation>
    <scope>NUCLEOTIDE SEQUENCE [LARGE SCALE GENOMIC DNA]</scope>
</reference>
<dbReference type="InterPro" id="IPR050320">
    <property type="entry name" value="N5-glutamine_MTase"/>
</dbReference>
<dbReference type="Proteomes" id="UP000179034">
    <property type="component" value="Unassembled WGS sequence"/>
</dbReference>
<dbReference type="InterPro" id="IPR029063">
    <property type="entry name" value="SAM-dependent_MTases_sf"/>
</dbReference>
<evidence type="ECO:0000313" key="9">
    <source>
        <dbReference type="Proteomes" id="UP000179034"/>
    </source>
</evidence>
<dbReference type="PANTHER" id="PTHR18895:SF74">
    <property type="entry name" value="MTRF1L RELEASE FACTOR GLUTAMINE METHYLTRANSFERASE"/>
    <property type="match status" value="1"/>
</dbReference>
<dbReference type="EC" id="2.1.1.297" evidence="1"/>
<dbReference type="GO" id="GO:0032259">
    <property type="term" value="P:methylation"/>
    <property type="evidence" value="ECO:0007669"/>
    <property type="project" value="UniProtKB-KW"/>
</dbReference>
<dbReference type="AlphaFoldDB" id="A0A1F5Y9M8"/>
<dbReference type="NCBIfam" id="TIGR00536">
    <property type="entry name" value="hemK_fam"/>
    <property type="match status" value="1"/>
</dbReference>
<evidence type="ECO:0000259" key="6">
    <source>
        <dbReference type="Pfam" id="PF05175"/>
    </source>
</evidence>
<dbReference type="InterPro" id="IPR004556">
    <property type="entry name" value="HemK-like"/>
</dbReference>